<dbReference type="InterPro" id="IPR001633">
    <property type="entry name" value="EAL_dom"/>
</dbReference>
<dbReference type="SMART" id="SM00091">
    <property type="entry name" value="PAS"/>
    <property type="match status" value="1"/>
</dbReference>
<dbReference type="Gene3D" id="3.20.20.450">
    <property type="entry name" value="EAL domain"/>
    <property type="match status" value="1"/>
</dbReference>
<dbReference type="InterPro" id="IPR013767">
    <property type="entry name" value="PAS_fold"/>
</dbReference>
<accession>A0A432XXT2</accession>
<comment type="caution">
    <text evidence="4">The sequence shown here is derived from an EMBL/GenBank/DDBJ whole genome shotgun (WGS) entry which is preliminary data.</text>
</comment>
<dbReference type="PANTHER" id="PTHR44757:SF2">
    <property type="entry name" value="BIOFILM ARCHITECTURE MAINTENANCE PROTEIN MBAA"/>
    <property type="match status" value="1"/>
</dbReference>
<evidence type="ECO:0000259" key="1">
    <source>
        <dbReference type="PROSITE" id="PS50112"/>
    </source>
</evidence>
<evidence type="ECO:0000313" key="4">
    <source>
        <dbReference type="EMBL" id="RUO53530.1"/>
    </source>
</evidence>
<reference evidence="5" key="1">
    <citation type="journal article" date="2018" name="Front. Microbiol.">
        <title>Genome-Based Analysis Reveals the Taxonomy and Diversity of the Family Idiomarinaceae.</title>
        <authorList>
            <person name="Liu Y."/>
            <person name="Lai Q."/>
            <person name="Shao Z."/>
        </authorList>
    </citation>
    <scope>NUCLEOTIDE SEQUENCE [LARGE SCALE GENOMIC DNA]</scope>
    <source>
        <strain evidence="5">PO-M2</strain>
    </source>
</reference>
<dbReference type="InterPro" id="IPR043128">
    <property type="entry name" value="Rev_trsase/Diguanyl_cyclase"/>
</dbReference>
<evidence type="ECO:0000313" key="5">
    <source>
        <dbReference type="Proteomes" id="UP000287649"/>
    </source>
</evidence>
<dbReference type="RefSeq" id="WP_126773362.1">
    <property type="nucleotide sequence ID" value="NZ_PIPX01000002.1"/>
</dbReference>
<dbReference type="GO" id="GO:0006355">
    <property type="term" value="P:regulation of DNA-templated transcription"/>
    <property type="evidence" value="ECO:0007669"/>
    <property type="project" value="InterPro"/>
</dbReference>
<dbReference type="Pfam" id="PF00990">
    <property type="entry name" value="GGDEF"/>
    <property type="match status" value="1"/>
</dbReference>
<dbReference type="SUPFAM" id="SSF141868">
    <property type="entry name" value="EAL domain-like"/>
    <property type="match status" value="1"/>
</dbReference>
<dbReference type="InterPro" id="IPR000014">
    <property type="entry name" value="PAS"/>
</dbReference>
<dbReference type="CDD" id="cd01949">
    <property type="entry name" value="GGDEF"/>
    <property type="match status" value="1"/>
</dbReference>
<dbReference type="Proteomes" id="UP000287649">
    <property type="component" value="Unassembled WGS sequence"/>
</dbReference>
<dbReference type="AlphaFoldDB" id="A0A432XXT2"/>
<dbReference type="Pfam" id="PF00989">
    <property type="entry name" value="PAS"/>
    <property type="match status" value="1"/>
</dbReference>
<dbReference type="PANTHER" id="PTHR44757">
    <property type="entry name" value="DIGUANYLATE CYCLASE DGCP"/>
    <property type="match status" value="1"/>
</dbReference>
<dbReference type="SMART" id="SM00052">
    <property type="entry name" value="EAL"/>
    <property type="match status" value="1"/>
</dbReference>
<dbReference type="SMART" id="SM00267">
    <property type="entry name" value="GGDEF"/>
    <property type="match status" value="1"/>
</dbReference>
<dbReference type="PROSITE" id="PS50887">
    <property type="entry name" value="GGDEF"/>
    <property type="match status" value="1"/>
</dbReference>
<dbReference type="Gene3D" id="3.30.70.270">
    <property type="match status" value="1"/>
</dbReference>
<dbReference type="InterPro" id="IPR035919">
    <property type="entry name" value="EAL_sf"/>
</dbReference>
<evidence type="ECO:0000259" key="2">
    <source>
        <dbReference type="PROSITE" id="PS50883"/>
    </source>
</evidence>
<dbReference type="NCBIfam" id="TIGR00254">
    <property type="entry name" value="GGDEF"/>
    <property type="match status" value="1"/>
</dbReference>
<dbReference type="Gene3D" id="3.30.450.20">
    <property type="entry name" value="PAS domain"/>
    <property type="match status" value="1"/>
</dbReference>
<feature type="domain" description="GGDEF" evidence="3">
    <location>
        <begin position="169"/>
        <end position="308"/>
    </location>
</feature>
<keyword evidence="5" id="KW-1185">Reference proteome</keyword>
<organism evidence="4 5">
    <name type="scientific">Pseudidiomarina homiensis</name>
    <dbReference type="NCBI Taxonomy" id="364198"/>
    <lineage>
        <taxon>Bacteria</taxon>
        <taxon>Pseudomonadati</taxon>
        <taxon>Pseudomonadota</taxon>
        <taxon>Gammaproteobacteria</taxon>
        <taxon>Alteromonadales</taxon>
        <taxon>Idiomarinaceae</taxon>
        <taxon>Pseudidiomarina</taxon>
    </lineage>
</organism>
<dbReference type="EMBL" id="PIPX01000002">
    <property type="protein sequence ID" value="RUO53530.1"/>
    <property type="molecule type" value="Genomic_DNA"/>
</dbReference>
<dbReference type="Pfam" id="PF00563">
    <property type="entry name" value="EAL"/>
    <property type="match status" value="1"/>
</dbReference>
<name>A0A432XXT2_9GAMM</name>
<evidence type="ECO:0000259" key="3">
    <source>
        <dbReference type="PROSITE" id="PS50887"/>
    </source>
</evidence>
<dbReference type="CDD" id="cd00130">
    <property type="entry name" value="PAS"/>
    <property type="match status" value="1"/>
</dbReference>
<dbReference type="NCBIfam" id="TIGR00229">
    <property type="entry name" value="sensory_box"/>
    <property type="match status" value="1"/>
</dbReference>
<dbReference type="SUPFAM" id="SSF55073">
    <property type="entry name" value="Nucleotide cyclase"/>
    <property type="match status" value="1"/>
</dbReference>
<dbReference type="InterPro" id="IPR029787">
    <property type="entry name" value="Nucleotide_cyclase"/>
</dbReference>
<protein>
    <submittedName>
        <fullName evidence="4">Bifunctional diguanylate cyclase/phosphodiesterase</fullName>
    </submittedName>
</protein>
<feature type="domain" description="PAS" evidence="1">
    <location>
        <begin position="10"/>
        <end position="66"/>
    </location>
</feature>
<sequence>MTHDRDKQSSEARFHKLFDDTQAMSIQGYRADGTVVYWNAASEKIYGYSTPEALGQSLYDLIIPDEMREDVKQAVAWMFEHQQGIPTARLNLKHKDGSTVPVYSSHTVVALPNDEPIMFCMDADMRALEVAEAEVQRLSYYDPLTDLPNRRLLLERLASITRSSNNDEPVAALLLVDIDNFHSINESLGFSIGDRVLAHCAQCLRRLSQSPDDLARLGKDEFAIVLPSPHSSFDAVAAQAEHLATEVLQALETPLTLNDASHKLSACIGITLFRCPNAMAGDELLRQADIALKTAKRSGDTAISFFDRKMESAVKERLQLSQALNHAIERHQLSLAMQPQVNKYQQLIGFEALLRWNHPELGEISPADFIPIAETTGAILSIGDWVLEKSCETLVRWATNSSSKHLKLSLNVSPIQFRRGDFVPRVEQLLKRTGANPKNLRFELTESLMVGDINFIVRQMNSLRQLGVSMSLDDFGTGYASLAYLTQLPLDELKIDRAFVQDLDQRGKGELLTETLISLGRSMNLAVIAEGVETDKQFERLQELGCEFFQGYLFGRPSVDAERYFND</sequence>
<dbReference type="InterPro" id="IPR000160">
    <property type="entry name" value="GGDEF_dom"/>
</dbReference>
<feature type="domain" description="EAL" evidence="2">
    <location>
        <begin position="317"/>
        <end position="567"/>
    </location>
</feature>
<proteinExistence type="predicted"/>
<dbReference type="SUPFAM" id="SSF55785">
    <property type="entry name" value="PYP-like sensor domain (PAS domain)"/>
    <property type="match status" value="1"/>
</dbReference>
<dbReference type="InterPro" id="IPR035965">
    <property type="entry name" value="PAS-like_dom_sf"/>
</dbReference>
<dbReference type="PROSITE" id="PS50883">
    <property type="entry name" value="EAL"/>
    <property type="match status" value="1"/>
</dbReference>
<dbReference type="InterPro" id="IPR052155">
    <property type="entry name" value="Biofilm_reg_signaling"/>
</dbReference>
<dbReference type="CDD" id="cd01948">
    <property type="entry name" value="EAL"/>
    <property type="match status" value="1"/>
</dbReference>
<gene>
    <name evidence="4" type="ORF">CWI70_10115</name>
</gene>
<dbReference type="PROSITE" id="PS50112">
    <property type="entry name" value="PAS"/>
    <property type="match status" value="1"/>
</dbReference>
<dbReference type="OrthoDB" id="1316910at2"/>